<dbReference type="EMBL" id="KZ270020">
    <property type="protein sequence ID" value="OZC07847.1"/>
    <property type="molecule type" value="Genomic_DNA"/>
</dbReference>
<dbReference type="AlphaFoldDB" id="A0A238BR55"/>
<organism evidence="1 2">
    <name type="scientific">Onchocerca flexuosa</name>
    <dbReference type="NCBI Taxonomy" id="387005"/>
    <lineage>
        <taxon>Eukaryota</taxon>
        <taxon>Metazoa</taxon>
        <taxon>Ecdysozoa</taxon>
        <taxon>Nematoda</taxon>
        <taxon>Chromadorea</taxon>
        <taxon>Rhabditida</taxon>
        <taxon>Spirurina</taxon>
        <taxon>Spiruromorpha</taxon>
        <taxon>Filarioidea</taxon>
        <taxon>Onchocercidae</taxon>
        <taxon>Onchocerca</taxon>
    </lineage>
</organism>
<gene>
    <name evidence="1" type="ORF">X798_05157</name>
</gene>
<reference evidence="1 2" key="1">
    <citation type="submission" date="2015-12" db="EMBL/GenBank/DDBJ databases">
        <title>Draft genome of the nematode, Onchocerca flexuosa.</title>
        <authorList>
            <person name="Mitreva M."/>
        </authorList>
    </citation>
    <scope>NUCLEOTIDE SEQUENCE [LARGE SCALE GENOMIC DNA]</scope>
    <source>
        <strain evidence="1">Red Deer</strain>
    </source>
</reference>
<name>A0A238BR55_9BILA</name>
<dbReference type="OrthoDB" id="5824594at2759"/>
<dbReference type="Proteomes" id="UP000242913">
    <property type="component" value="Unassembled WGS sequence"/>
</dbReference>
<evidence type="ECO:0000313" key="2">
    <source>
        <dbReference type="Proteomes" id="UP000242913"/>
    </source>
</evidence>
<protein>
    <submittedName>
        <fullName evidence="1">Uncharacterized protein</fullName>
    </submittedName>
</protein>
<keyword evidence="2" id="KW-1185">Reference proteome</keyword>
<proteinExistence type="predicted"/>
<evidence type="ECO:0000313" key="1">
    <source>
        <dbReference type="EMBL" id="OZC07847.1"/>
    </source>
</evidence>
<accession>A0A238BR55</accession>
<sequence length="442" mass="49856">MEHRNNDEIYYKTVYTTPGHLMLWQIFPKHKNLSFDLVNQLLTVKEDFLHLQTNSAKKVDLDHHLSLRDRLKLLPSTTEQEFKQNATITTTTVITDAAKIAATDFEQNATIRATAAIKDTDKIAAADRTNALSENIQDDVPFELNRLAMFRPPSRTGRRSNTVSREENTVHVSTETVTLIQGNLSVNGYVDKETANHSSKSSSNQPAKTLRCSASHLLCPKQLCRRSLNRNRNHSVEMKQRIRSTSYQPTTKIRAASAEPRTQKITKNHLHRNGSLVRKTAENDIWIQPRKPLHVRSTSLDTFATKNIAVKAGNTVKTNQRISTERGNGMNSITRNNINAQRVVSDSATTKKSPYMGPETRARAKMKQSNQSNQNPKVVKISSTMNASKRSIFMKSEHVRPLSQLNPNIPRNAVGNTIAVSENKLYYVEFLYQGLLNAIENS</sequence>